<keyword evidence="3" id="KW-1185">Reference proteome</keyword>
<name>A0A8H5B0I9_9AGAR</name>
<dbReference type="Gene3D" id="3.10.310.70">
    <property type="match status" value="1"/>
</dbReference>
<organism evidence="2 3">
    <name type="scientific">Psilocybe cf. subviscida</name>
    <dbReference type="NCBI Taxonomy" id="2480587"/>
    <lineage>
        <taxon>Eukaryota</taxon>
        <taxon>Fungi</taxon>
        <taxon>Dikarya</taxon>
        <taxon>Basidiomycota</taxon>
        <taxon>Agaricomycotina</taxon>
        <taxon>Agaricomycetes</taxon>
        <taxon>Agaricomycetidae</taxon>
        <taxon>Agaricales</taxon>
        <taxon>Agaricineae</taxon>
        <taxon>Strophariaceae</taxon>
        <taxon>Psilocybe</taxon>
    </lineage>
</organism>
<evidence type="ECO:0000313" key="2">
    <source>
        <dbReference type="EMBL" id="KAF5314334.1"/>
    </source>
</evidence>
<comment type="caution">
    <text evidence="2">The sequence shown here is derived from an EMBL/GenBank/DDBJ whole genome shotgun (WGS) entry which is preliminary data.</text>
</comment>
<dbReference type="Gene3D" id="2.30.40.10">
    <property type="entry name" value="Urease, subunit C, domain 1"/>
    <property type="match status" value="1"/>
</dbReference>
<sequence>MKNSSKGSTMKNELPQPAISLPLIPRPQKRPSVFRVWVGIGMIATILFYNSRPQTYTVCSGSKQIYTVDPLHPRVECISVKGTRIVDVGTAEALTKHCNYLSPLLPESITSKLRIGPPCKVVQLDPNAVLVPGLADAHAHILENGYMNQLPLGGSKSVQEVIKRIKAYLDAHPDVKDDKTRWIEGMGWDQGKWPGAQFPTAADLDTEPLLKGRLISLTRVDGHTRWVSTAVLQIVEKDLPTQVPGGLIVRDDSGAPTGIFVDNAVQLIPTPEWSEKQMSEYFDLTMKQALSYGLTSVHDAWTKPVQIELFKKIAKQGNLPMRVYMLANNGTGDYWGSTLEKLYNYGVHGRLNLRAIKLVADGALGSWGAALLEPYSDKPQTSGIMISSPEIIQEQVRQFHKDGWQTAIHCIGDRANHVVLGIYESILNEGTDVAEWRPRIEHAQILTPEDLEKIGKLGVIASVQPTHATSDMWYAETRLGPERIKGAYAYQTLLTTSPQGVLPLGSDFPIEGVNPLLGFYAAVSKLSVDGTSPHGPGGWYPNERLTREQALKGMTLDAAYASFAEKEIGSLTIGKKADFVVFDKDFMTLPFDEILQAKVLTTVVDGEAAYGKLI</sequence>
<dbReference type="PANTHER" id="PTHR22642">
    <property type="entry name" value="IMIDAZOLONEPROPIONASE"/>
    <property type="match status" value="1"/>
</dbReference>
<dbReference type="InterPro" id="IPR011059">
    <property type="entry name" value="Metal-dep_hydrolase_composite"/>
</dbReference>
<proteinExistence type="predicted"/>
<dbReference type="Pfam" id="PF07969">
    <property type="entry name" value="Amidohydro_3"/>
    <property type="match status" value="1"/>
</dbReference>
<dbReference type="Gene3D" id="3.20.20.140">
    <property type="entry name" value="Metal-dependent hydrolases"/>
    <property type="match status" value="1"/>
</dbReference>
<dbReference type="EMBL" id="JAACJJ010000044">
    <property type="protein sequence ID" value="KAF5314334.1"/>
    <property type="molecule type" value="Genomic_DNA"/>
</dbReference>
<evidence type="ECO:0000313" key="3">
    <source>
        <dbReference type="Proteomes" id="UP000567179"/>
    </source>
</evidence>
<dbReference type="PANTHER" id="PTHR22642:SF2">
    <property type="entry name" value="PROTEIN LONG AFTER FAR-RED 3"/>
    <property type="match status" value="1"/>
</dbReference>
<dbReference type="CDD" id="cd01300">
    <property type="entry name" value="YtcJ_like"/>
    <property type="match status" value="1"/>
</dbReference>
<reference evidence="2 3" key="1">
    <citation type="journal article" date="2020" name="ISME J.">
        <title>Uncovering the hidden diversity of litter-decomposition mechanisms in mushroom-forming fungi.</title>
        <authorList>
            <person name="Floudas D."/>
            <person name="Bentzer J."/>
            <person name="Ahren D."/>
            <person name="Johansson T."/>
            <person name="Persson P."/>
            <person name="Tunlid A."/>
        </authorList>
    </citation>
    <scope>NUCLEOTIDE SEQUENCE [LARGE SCALE GENOMIC DNA]</scope>
    <source>
        <strain evidence="2 3">CBS 101986</strain>
    </source>
</reference>
<dbReference type="AlphaFoldDB" id="A0A8H5B0I9"/>
<dbReference type="SUPFAM" id="SSF51556">
    <property type="entry name" value="Metallo-dependent hydrolases"/>
    <property type="match status" value="1"/>
</dbReference>
<dbReference type="InterPro" id="IPR033932">
    <property type="entry name" value="YtcJ-like"/>
</dbReference>
<dbReference type="InterPro" id="IPR032466">
    <property type="entry name" value="Metal_Hydrolase"/>
</dbReference>
<dbReference type="InterPro" id="IPR013108">
    <property type="entry name" value="Amidohydro_3"/>
</dbReference>
<gene>
    <name evidence="2" type="ORF">D9619_011774</name>
</gene>
<dbReference type="Proteomes" id="UP000567179">
    <property type="component" value="Unassembled WGS sequence"/>
</dbReference>
<dbReference type="OrthoDB" id="3501663at2759"/>
<protein>
    <recommendedName>
        <fullName evidence="1">Amidohydrolase 3 domain-containing protein</fullName>
    </recommendedName>
</protein>
<evidence type="ECO:0000259" key="1">
    <source>
        <dbReference type="Pfam" id="PF07969"/>
    </source>
</evidence>
<dbReference type="GO" id="GO:0016810">
    <property type="term" value="F:hydrolase activity, acting on carbon-nitrogen (but not peptide) bonds"/>
    <property type="evidence" value="ECO:0007669"/>
    <property type="project" value="InterPro"/>
</dbReference>
<dbReference type="SUPFAM" id="SSF51338">
    <property type="entry name" value="Composite domain of metallo-dependent hydrolases"/>
    <property type="match status" value="1"/>
</dbReference>
<feature type="domain" description="Amidohydrolase 3" evidence="1">
    <location>
        <begin position="127"/>
        <end position="609"/>
    </location>
</feature>
<accession>A0A8H5B0I9</accession>